<name>A0ABW3I0H5_9FLAO</name>
<dbReference type="EMBL" id="JBHTJM010000005">
    <property type="protein sequence ID" value="MFD0963117.1"/>
    <property type="molecule type" value="Genomic_DNA"/>
</dbReference>
<dbReference type="RefSeq" id="WP_377713501.1">
    <property type="nucleotide sequence ID" value="NZ_JBHTJM010000005.1"/>
</dbReference>
<evidence type="ECO:0008006" key="3">
    <source>
        <dbReference type="Google" id="ProtNLM"/>
    </source>
</evidence>
<evidence type="ECO:0000313" key="2">
    <source>
        <dbReference type="Proteomes" id="UP001596997"/>
    </source>
</evidence>
<evidence type="ECO:0000313" key="1">
    <source>
        <dbReference type="EMBL" id="MFD0963117.1"/>
    </source>
</evidence>
<reference evidence="2" key="1">
    <citation type="journal article" date="2019" name="Int. J. Syst. Evol. Microbiol.">
        <title>The Global Catalogue of Microorganisms (GCM) 10K type strain sequencing project: providing services to taxonomists for standard genome sequencing and annotation.</title>
        <authorList>
            <consortium name="The Broad Institute Genomics Platform"/>
            <consortium name="The Broad Institute Genome Sequencing Center for Infectious Disease"/>
            <person name="Wu L."/>
            <person name="Ma J."/>
        </authorList>
    </citation>
    <scope>NUCLEOTIDE SEQUENCE [LARGE SCALE GENOMIC DNA]</scope>
    <source>
        <strain evidence="2">CCUG 62114</strain>
    </source>
</reference>
<organism evidence="1 2">
    <name type="scientific">Pseudofulvibacter geojedonensis</name>
    <dbReference type="NCBI Taxonomy" id="1123758"/>
    <lineage>
        <taxon>Bacteria</taxon>
        <taxon>Pseudomonadati</taxon>
        <taxon>Bacteroidota</taxon>
        <taxon>Flavobacteriia</taxon>
        <taxon>Flavobacteriales</taxon>
        <taxon>Flavobacteriaceae</taxon>
        <taxon>Pseudofulvibacter</taxon>
    </lineage>
</organism>
<dbReference type="Proteomes" id="UP001596997">
    <property type="component" value="Unassembled WGS sequence"/>
</dbReference>
<sequence>MKKTSKLLGIFLIFMLFSIYPLLAQEKENPMYLTVTTMHWNMDQEDFSMKDWKAVEKEFLDKVTSKNEYILATNYGLHHMTADNTELVYVQLYKSWSDIEKAGEKNSELIKAAWPDKTKREAYFKKRSAYYADKHSDEIYVTMSGAKQRAEVSNDPVLFYVRKSHFAFSEEGTDKEFNELRDGFLKEVIHKNQYIKGYYPYAHAWGSDRRDYVEVFVVNSLADLEKALEEMGNLNKARFKNKADQKTWDKKVAKYFTGYHGDYVYKSVPELAKSSSVPKK</sequence>
<keyword evidence="2" id="KW-1185">Reference proteome</keyword>
<accession>A0ABW3I0H5</accession>
<comment type="caution">
    <text evidence="1">The sequence shown here is derived from an EMBL/GenBank/DDBJ whole genome shotgun (WGS) entry which is preliminary data.</text>
</comment>
<gene>
    <name evidence="1" type="ORF">ACFQ1O_03755</name>
</gene>
<protein>
    <recommendedName>
        <fullName evidence="3">NIPSNAP domain-containing protein</fullName>
    </recommendedName>
</protein>
<proteinExistence type="predicted"/>